<reference evidence="2 3" key="1">
    <citation type="submission" date="2017-06" db="EMBL/GenBank/DDBJ databases">
        <authorList>
            <person name="Kim H.J."/>
            <person name="Triplett B.A."/>
        </authorList>
    </citation>
    <scope>NUCLEOTIDE SEQUENCE [LARGE SCALE GENOMIC DNA]</scope>
    <source>
        <strain evidence="2 3">DSM 8800</strain>
    </source>
</reference>
<dbReference type="Proteomes" id="UP000198397">
    <property type="component" value="Unassembled WGS sequence"/>
</dbReference>
<feature type="compositionally biased region" description="Basic and acidic residues" evidence="1">
    <location>
        <begin position="27"/>
        <end position="39"/>
    </location>
</feature>
<dbReference type="AlphaFoldDB" id="A0A238VTN9"/>
<sequence length="364" mass="40066">MSSRDRPRDDDLEERLDELEDVLAELRRDLKRDARDRPTRNRRTRPRSTDRRDPPLPPRPPRFSELLRFTEQYTIPTLIALLETTIKSLELLRGTLRLADPGRGLDLDDRSGDAVDRLADVRDGASAGLARSLSELRTALSEADLPEDAASRSIIEDARDLTAEIEARIEEGRRTADRARDGRDGRDGRNGRDRRFDRSDRPDRGDRRGGEDDVVRIDVLDPDEERDRADESDPDDGGDAETTADPEPKPDPTPEVDVESELESIKRQLGRDDEHEAGDADGTDDGDTEGDGASEDDGDSAGGDDGDSVGGDDSDSAEKDDNDSAEKDDSKDNVNGVDHAPNGSAEHSDATTDDDETPSSTDTR</sequence>
<feature type="compositionally biased region" description="Basic and acidic residues" evidence="1">
    <location>
        <begin position="263"/>
        <end position="278"/>
    </location>
</feature>
<dbReference type="Pfam" id="PF24414">
    <property type="entry name" value="DUF7547"/>
    <property type="match status" value="1"/>
</dbReference>
<feature type="compositionally biased region" description="Acidic residues" evidence="1">
    <location>
        <begin position="279"/>
        <end position="315"/>
    </location>
</feature>
<evidence type="ECO:0000313" key="3">
    <source>
        <dbReference type="Proteomes" id="UP000198397"/>
    </source>
</evidence>
<proteinExistence type="predicted"/>
<organism evidence="2 3">
    <name type="scientific">Halorubrum vacuolatum</name>
    <name type="common">Natronobacterium vacuolatum</name>
    <dbReference type="NCBI Taxonomy" id="63740"/>
    <lineage>
        <taxon>Archaea</taxon>
        <taxon>Methanobacteriati</taxon>
        <taxon>Methanobacteriota</taxon>
        <taxon>Stenosarchaea group</taxon>
        <taxon>Halobacteria</taxon>
        <taxon>Halobacteriales</taxon>
        <taxon>Haloferacaceae</taxon>
        <taxon>Halorubrum</taxon>
    </lineage>
</organism>
<accession>A0A238VTN9</accession>
<name>A0A238VTN9_HALVU</name>
<feature type="region of interest" description="Disordered" evidence="1">
    <location>
        <begin position="27"/>
        <end position="63"/>
    </location>
</feature>
<feature type="region of interest" description="Disordered" evidence="1">
    <location>
        <begin position="172"/>
        <end position="364"/>
    </location>
</feature>
<dbReference type="InterPro" id="IPR055969">
    <property type="entry name" value="DUF7547"/>
</dbReference>
<keyword evidence="3" id="KW-1185">Reference proteome</keyword>
<feature type="compositionally biased region" description="Basic and acidic residues" evidence="1">
    <location>
        <begin position="172"/>
        <end position="231"/>
    </location>
</feature>
<evidence type="ECO:0000313" key="2">
    <source>
        <dbReference type="EMBL" id="SNR37153.1"/>
    </source>
</evidence>
<dbReference type="RefSeq" id="WP_245809907.1">
    <property type="nucleotide sequence ID" value="NZ_FZNQ01000004.1"/>
</dbReference>
<dbReference type="EMBL" id="FZNQ01000004">
    <property type="protein sequence ID" value="SNR37153.1"/>
    <property type="molecule type" value="Genomic_DNA"/>
</dbReference>
<feature type="compositionally biased region" description="Basic and acidic residues" evidence="1">
    <location>
        <begin position="316"/>
        <end position="332"/>
    </location>
</feature>
<evidence type="ECO:0000256" key="1">
    <source>
        <dbReference type="SAM" id="MobiDB-lite"/>
    </source>
</evidence>
<feature type="compositionally biased region" description="Acidic residues" evidence="1">
    <location>
        <begin position="232"/>
        <end position="244"/>
    </location>
</feature>
<gene>
    <name evidence="2" type="ORF">SAMN06264855_1046</name>
</gene>
<protein>
    <submittedName>
        <fullName evidence="2">Uncharacterized protein</fullName>
    </submittedName>
</protein>